<dbReference type="Pfam" id="PF17389">
    <property type="entry name" value="Bac_rhamnosid6H"/>
    <property type="match status" value="1"/>
</dbReference>
<comment type="catalytic activity">
    <reaction evidence="1">
        <text>Hydrolysis of terminal non-reducing alpha-L-rhamnose residues in alpha-L-rhamnosides.</text>
        <dbReference type="EC" id="3.2.1.40"/>
    </reaction>
</comment>
<feature type="domain" description="Fibronectin type-III" evidence="4">
    <location>
        <begin position="45"/>
        <end position="148"/>
    </location>
</feature>
<dbReference type="PANTHER" id="PTHR33307">
    <property type="entry name" value="ALPHA-RHAMNOSIDASE (EUROFUNG)"/>
    <property type="match status" value="1"/>
</dbReference>
<dbReference type="Gene3D" id="2.60.120.260">
    <property type="entry name" value="Galactose-binding domain-like"/>
    <property type="match status" value="2"/>
</dbReference>
<evidence type="ECO:0000256" key="1">
    <source>
        <dbReference type="ARBA" id="ARBA00001445"/>
    </source>
</evidence>
<proteinExistence type="predicted"/>
<dbReference type="PROSITE" id="PS50853">
    <property type="entry name" value="FN3"/>
    <property type="match status" value="1"/>
</dbReference>
<keyword evidence="6" id="KW-1185">Reference proteome</keyword>
<dbReference type="InterPro" id="IPR012341">
    <property type="entry name" value="6hp_glycosidase-like_sf"/>
</dbReference>
<gene>
    <name evidence="5" type="ORF">SAMN06265355_114110</name>
</gene>
<dbReference type="EC" id="3.2.1.40" evidence="2"/>
<dbReference type="InterPro" id="IPR006311">
    <property type="entry name" value="TAT_signal"/>
</dbReference>
<dbReference type="PANTHER" id="PTHR33307:SF6">
    <property type="entry name" value="ALPHA-RHAMNOSIDASE (EUROFUNG)-RELATED"/>
    <property type="match status" value="1"/>
</dbReference>
<dbReference type="Pfam" id="PF17390">
    <property type="entry name" value="Bac_rhamnosid_C"/>
    <property type="match status" value="1"/>
</dbReference>
<protein>
    <recommendedName>
        <fullName evidence="2">alpha-L-rhamnosidase</fullName>
        <ecNumber evidence="2">3.2.1.40</ecNumber>
    </recommendedName>
</protein>
<dbReference type="InterPro" id="IPR013783">
    <property type="entry name" value="Ig-like_fold"/>
</dbReference>
<dbReference type="EMBL" id="FZNP01000014">
    <property type="protein sequence ID" value="SNS30331.1"/>
    <property type="molecule type" value="Genomic_DNA"/>
</dbReference>
<evidence type="ECO:0000256" key="3">
    <source>
        <dbReference type="ARBA" id="ARBA00022801"/>
    </source>
</evidence>
<name>A0A239DEP0_9ACTN</name>
<dbReference type="SUPFAM" id="SSF48208">
    <property type="entry name" value="Six-hairpin glycosidases"/>
    <property type="match status" value="1"/>
</dbReference>
<dbReference type="InterPro" id="IPR008928">
    <property type="entry name" value="6-hairpin_glycosidase_sf"/>
</dbReference>
<dbReference type="Pfam" id="PF25788">
    <property type="entry name" value="Ig_Rha78A_N"/>
    <property type="match status" value="1"/>
</dbReference>
<dbReference type="Gene3D" id="2.60.40.10">
    <property type="entry name" value="Immunoglobulins"/>
    <property type="match status" value="1"/>
</dbReference>
<dbReference type="InterPro" id="IPR016007">
    <property type="entry name" value="Alpha_rhamnosid"/>
</dbReference>
<dbReference type="Proteomes" id="UP000198420">
    <property type="component" value="Unassembled WGS sequence"/>
</dbReference>
<evidence type="ECO:0000259" key="4">
    <source>
        <dbReference type="PROSITE" id="PS50853"/>
    </source>
</evidence>
<dbReference type="Gene3D" id="1.50.10.10">
    <property type="match status" value="1"/>
</dbReference>
<organism evidence="5 6">
    <name type="scientific">Actinomadura mexicana</name>
    <dbReference type="NCBI Taxonomy" id="134959"/>
    <lineage>
        <taxon>Bacteria</taxon>
        <taxon>Bacillati</taxon>
        <taxon>Actinomycetota</taxon>
        <taxon>Actinomycetes</taxon>
        <taxon>Streptosporangiales</taxon>
        <taxon>Thermomonosporaceae</taxon>
        <taxon>Actinomadura</taxon>
    </lineage>
</organism>
<evidence type="ECO:0000313" key="6">
    <source>
        <dbReference type="Proteomes" id="UP000198420"/>
    </source>
</evidence>
<evidence type="ECO:0000256" key="2">
    <source>
        <dbReference type="ARBA" id="ARBA00012652"/>
    </source>
</evidence>
<dbReference type="AlphaFoldDB" id="A0A239DEP0"/>
<dbReference type="InterPro" id="IPR035396">
    <property type="entry name" value="Bac_rhamnosid6H"/>
</dbReference>
<dbReference type="InterPro" id="IPR035398">
    <property type="entry name" value="Bac_rhamnosid_C"/>
</dbReference>
<reference evidence="6" key="1">
    <citation type="submission" date="2017-06" db="EMBL/GenBank/DDBJ databases">
        <authorList>
            <person name="Varghese N."/>
            <person name="Submissions S."/>
        </authorList>
    </citation>
    <scope>NUCLEOTIDE SEQUENCE [LARGE SCALE GENOMIC DNA]</scope>
    <source>
        <strain evidence="6">DSM 44485</strain>
    </source>
</reference>
<accession>A0A239DEP0</accession>
<dbReference type="GO" id="GO:0030596">
    <property type="term" value="F:alpha-L-rhamnosidase activity"/>
    <property type="evidence" value="ECO:0007669"/>
    <property type="project" value="UniProtKB-EC"/>
</dbReference>
<dbReference type="InterPro" id="IPR003961">
    <property type="entry name" value="FN3_dom"/>
</dbReference>
<dbReference type="OrthoDB" id="9761045at2"/>
<dbReference type="Pfam" id="PF05592">
    <property type="entry name" value="Bac_rhamnosid"/>
    <property type="match status" value="1"/>
</dbReference>
<keyword evidence="3" id="KW-0378">Hydrolase</keyword>
<dbReference type="GO" id="GO:0005975">
    <property type="term" value="P:carbohydrate metabolic process"/>
    <property type="evidence" value="ECO:0007669"/>
    <property type="project" value="InterPro"/>
</dbReference>
<dbReference type="InterPro" id="IPR013737">
    <property type="entry name" value="Bac_rhamnosid_N"/>
</dbReference>
<dbReference type="RefSeq" id="WP_143227390.1">
    <property type="nucleotide sequence ID" value="NZ_FZNP01000014.1"/>
</dbReference>
<evidence type="ECO:0000313" key="5">
    <source>
        <dbReference type="EMBL" id="SNS30331.1"/>
    </source>
</evidence>
<sequence length="916" mass="98476">MIRRDVTRSADRRAVLVAVAAVTAVVTGLPGTAQAALKAGHAPQSPAGLTVGDQARPLSVEGAPLFGWTPRDRDPGEVQSAYEITVRGPSGKAVWDSGRVRSGSQEYVRYGGPSLAPETSYTWTVRTWDGSGKRSPWARPAAFDTGLSDRDWQATWIRRTSAEADDYTLARKDFTVGESKVVRARVHIAAGQQYALHLNGETVDHGPAFEYADDGFYKTVDVTSKVKAGRPATIGALYHWYGSGQGRPKGEPGLLVRLVIDHADGTRQVVVTDGTWKVTRAPWKKAPKRNGDAGDYVEDIDGTAAPLGWDEPGHDASAWQDPQVVGVHPASGFKHLHGQETALSYRTLRPVKVVRLDSGALVADFGKVVPAVPVVRFRNGVAGRHVDMHASYVLNDDGTVSRSKDDNQDTDLGYGYTQRDGDQTFRPLTYVGFRYLEIAPDSGAEADDVSAVLQHDEVTRNSSLRTSDEGVNAAYDLMARSALYGSQSQFLDTPTREKGQFLGDSVDTSLAMMGAYGERRLTRQAIREFIASQARYWPDGRLNAVYPNGDGKRDIPDYTEMFPGWIWDYYEQSGDASTLAEAYPVMSAVAGYVRRHIADGTGLVTDLEGGSGQYRYGIIDWPATMRYGHDMDTAARTVVNVLGVDVLNATARAADALGKADDAQALRKDAGTLTGNINARLRRPDGVYVDGLKGDGAQSTHASQIANAYALAYGVAPAEGRDRVESHIAGLGMQMGPMTAHRLLEALGGRPADVVTRLTDTKGPGWGNILARGGTFTWESWDAPETGQSLSHPWGATSLVEVQRTLLGVSVTAPASAAVRIRPPLAGLDRASGTVPLQRGDVGVSWKRAGHGFSLDTDIPVNVRAEIHVPARSAGDVHVSGPGGARFTGMKDGYAVFEAGSGRLTFRSDHLRGALR</sequence>
<dbReference type="Gene3D" id="2.60.420.10">
    <property type="entry name" value="Maltose phosphorylase, domain 3"/>
    <property type="match status" value="1"/>
</dbReference>
<dbReference type="Pfam" id="PF08531">
    <property type="entry name" value="Bac_rhamnosid_N"/>
    <property type="match status" value="1"/>
</dbReference>
<dbReference type="InterPro" id="IPR008902">
    <property type="entry name" value="Rhamnosid_concanavalin"/>
</dbReference>
<dbReference type="PROSITE" id="PS51318">
    <property type="entry name" value="TAT"/>
    <property type="match status" value="1"/>
</dbReference>